<accession>A0A8X7CN94</accession>
<keyword evidence="2" id="KW-1185">Reference proteome</keyword>
<dbReference type="EMBL" id="BMAV01017997">
    <property type="protein sequence ID" value="GFY70072.1"/>
    <property type="molecule type" value="Genomic_DNA"/>
</dbReference>
<sequence>MSKLEGGWSSCSHLKFRVCDSQNTVFPIYPQHPAINSGRVTTFHCRKLENTSLLLNRRISERERHHALKRTFRRLSL</sequence>
<gene>
    <name evidence="1" type="ORF">TNIN_385501</name>
</gene>
<reference evidence="1" key="1">
    <citation type="submission" date="2020-08" db="EMBL/GenBank/DDBJ databases">
        <title>Multicomponent nature underlies the extraordinary mechanical properties of spider dragline silk.</title>
        <authorList>
            <person name="Kono N."/>
            <person name="Nakamura H."/>
            <person name="Mori M."/>
            <person name="Yoshida Y."/>
            <person name="Ohtoshi R."/>
            <person name="Malay A.D."/>
            <person name="Moran D.A.P."/>
            <person name="Tomita M."/>
            <person name="Numata K."/>
            <person name="Arakawa K."/>
        </authorList>
    </citation>
    <scope>NUCLEOTIDE SEQUENCE</scope>
</reference>
<comment type="caution">
    <text evidence="1">The sequence shown here is derived from an EMBL/GenBank/DDBJ whole genome shotgun (WGS) entry which is preliminary data.</text>
</comment>
<protein>
    <submittedName>
        <fullName evidence="1">Uncharacterized protein</fullName>
    </submittedName>
</protein>
<evidence type="ECO:0000313" key="2">
    <source>
        <dbReference type="Proteomes" id="UP000886998"/>
    </source>
</evidence>
<evidence type="ECO:0000313" key="1">
    <source>
        <dbReference type="EMBL" id="GFY70072.1"/>
    </source>
</evidence>
<dbReference type="AlphaFoldDB" id="A0A8X7CN94"/>
<name>A0A8X7CN94_9ARAC</name>
<proteinExistence type="predicted"/>
<dbReference type="Proteomes" id="UP000886998">
    <property type="component" value="Unassembled WGS sequence"/>
</dbReference>
<organism evidence="1 2">
    <name type="scientific">Trichonephila inaurata madagascariensis</name>
    <dbReference type="NCBI Taxonomy" id="2747483"/>
    <lineage>
        <taxon>Eukaryota</taxon>
        <taxon>Metazoa</taxon>
        <taxon>Ecdysozoa</taxon>
        <taxon>Arthropoda</taxon>
        <taxon>Chelicerata</taxon>
        <taxon>Arachnida</taxon>
        <taxon>Araneae</taxon>
        <taxon>Araneomorphae</taxon>
        <taxon>Entelegynae</taxon>
        <taxon>Araneoidea</taxon>
        <taxon>Nephilidae</taxon>
        <taxon>Trichonephila</taxon>
        <taxon>Trichonephila inaurata</taxon>
    </lineage>
</organism>